<accession>K6GGM9</accession>
<dbReference type="InterPro" id="IPR051159">
    <property type="entry name" value="Hexapeptide_acetyltransf"/>
</dbReference>
<reference evidence="4 5" key="1">
    <citation type="submission" date="2012-09" db="EMBL/GenBank/DDBJ databases">
        <authorList>
            <person name="Dupont C.L."/>
            <person name="Rusch D.B."/>
            <person name="Lombardo M.-J."/>
            <person name="Novotny M."/>
            <person name="Yee-Greenbaum J."/>
            <person name="Laskin R."/>
        </authorList>
    </citation>
    <scope>NUCLEOTIDE SEQUENCE [LARGE SCALE GENOMIC DNA]</scope>
    <source>
        <strain evidence="4">SAR86E</strain>
    </source>
</reference>
<keyword evidence="3" id="KW-0812">Transmembrane</keyword>
<proteinExistence type="inferred from homology"/>
<keyword evidence="5" id="KW-1185">Reference proteome</keyword>
<feature type="transmembrane region" description="Helical" evidence="3">
    <location>
        <begin position="7"/>
        <end position="24"/>
    </location>
</feature>
<sequence>MDKIYRGIWWITYFFVFRFIPNPFHKIRIFLLRLFGASIAWNCAVYPSVSIWSPRNLTMQSGSALGPRVICYNPGNISIGKNTTVSQGCHLCSGTHDVERASIRTNPFMKLVTKPIIIKDYCWITADVYIGPGVTVNDGVVVGARSVVVKSLSSWSVYAGNPVKLRKTLIKR</sequence>
<comment type="similarity">
    <text evidence="1">Belongs to the transferase hexapeptide repeat family.</text>
</comment>
<evidence type="ECO:0000256" key="2">
    <source>
        <dbReference type="ARBA" id="ARBA00022679"/>
    </source>
</evidence>
<evidence type="ECO:0000313" key="4">
    <source>
        <dbReference type="EMBL" id="EKO36170.1"/>
    </source>
</evidence>
<evidence type="ECO:0000313" key="5">
    <source>
        <dbReference type="Proteomes" id="UP000010310"/>
    </source>
</evidence>
<keyword evidence="3" id="KW-0472">Membrane</keyword>
<gene>
    <name evidence="4" type="ORF">B273_0608</name>
</gene>
<dbReference type="PANTHER" id="PTHR23416">
    <property type="entry name" value="SIALIC ACID SYNTHASE-RELATED"/>
    <property type="match status" value="1"/>
</dbReference>
<dbReference type="SUPFAM" id="SSF51161">
    <property type="entry name" value="Trimeric LpxA-like enzymes"/>
    <property type="match status" value="1"/>
</dbReference>
<dbReference type="PANTHER" id="PTHR23416:SF23">
    <property type="entry name" value="ACETYLTRANSFERASE C18B11.09C-RELATED"/>
    <property type="match status" value="1"/>
</dbReference>
<dbReference type="GO" id="GO:0008374">
    <property type="term" value="F:O-acyltransferase activity"/>
    <property type="evidence" value="ECO:0007669"/>
    <property type="project" value="TreeGrafter"/>
</dbReference>
<comment type="caution">
    <text evidence="4">The sequence shown here is derived from an EMBL/GenBank/DDBJ whole genome shotgun (WGS) entry which is preliminary data.</text>
</comment>
<name>K6GGM9_9GAMM</name>
<dbReference type="InterPro" id="IPR011004">
    <property type="entry name" value="Trimer_LpxA-like_sf"/>
</dbReference>
<dbReference type="EMBL" id="AMWX01000012">
    <property type="protein sequence ID" value="EKO36170.1"/>
    <property type="molecule type" value="Genomic_DNA"/>
</dbReference>
<dbReference type="AlphaFoldDB" id="K6GGM9"/>
<dbReference type="Gene3D" id="2.160.10.10">
    <property type="entry name" value="Hexapeptide repeat proteins"/>
    <property type="match status" value="1"/>
</dbReference>
<keyword evidence="3" id="KW-1133">Transmembrane helix</keyword>
<dbReference type="GO" id="GO:0005829">
    <property type="term" value="C:cytosol"/>
    <property type="evidence" value="ECO:0007669"/>
    <property type="project" value="TreeGrafter"/>
</dbReference>
<evidence type="ECO:0000256" key="1">
    <source>
        <dbReference type="ARBA" id="ARBA00007274"/>
    </source>
</evidence>
<keyword evidence="2 4" id="KW-0808">Transferase</keyword>
<protein>
    <submittedName>
        <fullName evidence="4">Transferase hexapeptide repeat protein</fullName>
    </submittedName>
</protein>
<feature type="transmembrane region" description="Helical" evidence="3">
    <location>
        <begin position="30"/>
        <end position="49"/>
    </location>
</feature>
<dbReference type="STRING" id="1208365.B273_0608"/>
<evidence type="ECO:0000256" key="3">
    <source>
        <dbReference type="SAM" id="Phobius"/>
    </source>
</evidence>
<organism evidence="4 5">
    <name type="scientific">SAR86 cluster bacterium SAR86E</name>
    <dbReference type="NCBI Taxonomy" id="1208365"/>
    <lineage>
        <taxon>Bacteria</taxon>
        <taxon>Pseudomonadati</taxon>
        <taxon>Pseudomonadota</taxon>
        <taxon>Gammaproteobacteria</taxon>
        <taxon>SAR86 cluster</taxon>
    </lineage>
</organism>
<dbReference type="Proteomes" id="UP000010310">
    <property type="component" value="Unassembled WGS sequence"/>
</dbReference>